<name>A0A2K8KGH2_9MOLU</name>
<evidence type="ECO:0000313" key="2">
    <source>
        <dbReference type="Proteomes" id="UP000231179"/>
    </source>
</evidence>
<keyword evidence="2" id="KW-1185">Reference proteome</keyword>
<proteinExistence type="predicted"/>
<dbReference type="SUPFAM" id="SSF52540">
    <property type="entry name" value="P-loop containing nucleoside triphosphate hydrolases"/>
    <property type="match status" value="1"/>
</dbReference>
<dbReference type="Proteomes" id="UP000231179">
    <property type="component" value="Chromosome"/>
</dbReference>
<reference evidence="1 2" key="1">
    <citation type="submission" date="2017-11" db="EMBL/GenBank/DDBJ databases">
        <title>Complete genome sequence of Spiroplasma clarkii CN-5 (DSM 19994).</title>
        <authorList>
            <person name="Tsai Y.-M."/>
            <person name="Chang A."/>
            <person name="Lo W.-S."/>
            <person name="Kuo C.-H."/>
        </authorList>
    </citation>
    <scope>NUCLEOTIDE SEQUENCE [LARGE SCALE GENOMIC DNA]</scope>
    <source>
        <strain evidence="1 2">CN-5</strain>
    </source>
</reference>
<dbReference type="AlphaFoldDB" id="A0A2K8KGH2"/>
<organism evidence="1 2">
    <name type="scientific">Spiroplasma clarkii</name>
    <dbReference type="NCBI Taxonomy" id="2139"/>
    <lineage>
        <taxon>Bacteria</taxon>
        <taxon>Bacillati</taxon>
        <taxon>Mycoplasmatota</taxon>
        <taxon>Mollicutes</taxon>
        <taxon>Entomoplasmatales</taxon>
        <taxon>Spiroplasmataceae</taxon>
        <taxon>Spiroplasma</taxon>
    </lineage>
</organism>
<evidence type="ECO:0000313" key="1">
    <source>
        <dbReference type="EMBL" id="ATX70778.1"/>
    </source>
</evidence>
<dbReference type="RefSeq" id="WP_100254337.1">
    <property type="nucleotide sequence ID" value="NZ_CP024870.1"/>
</dbReference>
<dbReference type="Gene3D" id="3.40.50.300">
    <property type="entry name" value="P-loop containing nucleotide triphosphate hydrolases"/>
    <property type="match status" value="1"/>
</dbReference>
<dbReference type="InterPro" id="IPR027417">
    <property type="entry name" value="P-loop_NTPase"/>
</dbReference>
<dbReference type="EMBL" id="CP024870">
    <property type="protein sequence ID" value="ATX70778.1"/>
    <property type="molecule type" value="Genomic_DNA"/>
</dbReference>
<gene>
    <name evidence="1" type="ORF">SCLAR_v1c04540</name>
</gene>
<accession>A0A2K8KGH2</accession>
<sequence>MCIKLDKKIKLKSKSSQELDLHISTNITYIYGSNGSGKTTISQQLDNISELENSNVGEIFFTFSENYINSVILNFKEDGTIKIPAKLQEIKSRFFVNEDLKKIGVAKDKIYEIGIDKDAFINAFNEWKNASTFNELKNLTKINLEVIRELENNLLEEMKKNLSLIFQSKMHMAM</sequence>
<protein>
    <submittedName>
        <fullName evidence="1">Uncharacterized protein</fullName>
    </submittedName>
</protein>